<dbReference type="PANTHER" id="PTHR30441:SF8">
    <property type="entry name" value="DUF748 DOMAIN-CONTAINING PROTEIN"/>
    <property type="match status" value="1"/>
</dbReference>
<dbReference type="RefSeq" id="WP_407031242.1">
    <property type="nucleotide sequence ID" value="NZ_JAQGEF010000008.1"/>
</dbReference>
<evidence type="ECO:0000256" key="1">
    <source>
        <dbReference type="SAM" id="Phobius"/>
    </source>
</evidence>
<evidence type="ECO:0000313" key="2">
    <source>
        <dbReference type="EMBL" id="MDA3614918.1"/>
    </source>
</evidence>
<keyword evidence="3" id="KW-1185">Reference proteome</keyword>
<keyword evidence="1" id="KW-0812">Transmembrane</keyword>
<name>A0ABT4UJH9_9BACT</name>
<keyword evidence="1" id="KW-0472">Membrane</keyword>
<comment type="caution">
    <text evidence="2">The sequence shown here is derived from an EMBL/GenBank/DDBJ whole genome shotgun (WGS) entry which is preliminary data.</text>
</comment>
<dbReference type="PANTHER" id="PTHR30441">
    <property type="entry name" value="DUF748 DOMAIN-CONTAINING PROTEIN"/>
    <property type="match status" value="1"/>
</dbReference>
<dbReference type="EMBL" id="JAQGEF010000008">
    <property type="protein sequence ID" value="MDA3614918.1"/>
    <property type="molecule type" value="Genomic_DNA"/>
</dbReference>
<proteinExistence type="predicted"/>
<sequence>MIRKILKRALYFLLSVFILFLLMMGILLNFVFTPDKITPVITKLINENIDANVSFEKMELTFFSSFPYLKAEISNGSLVNKNNRDTAATFKEISAVININQLMFKKNIALRKVKIINPSVAFILDSTGKSNWDILKPSQPDTASGESFTIKEFKLKELIIENAALKYNDEGSHLYLDIPSTDLKLSARYNSENISLKLDSKGRDISFLFENQPIFRHLNTVTSATMHLDKKNRQLKIVQTDLKLNNIDFALSGELRGDSANKQLIVDLESELKVESLKDLWAYIPKKYLPVEGANVSGLAYLKVKTTGRYGKKSLPVTTSHLQIKKGTLSYQNFPGKIDLLDADIESIIDLSSAEKSRVIINQLDLQGTGLQLKANGTVTRIFEDPVIDAKLGADINFSTIKKVFPVSKDILLNGSAKANLSGIVHYDLKKGIDYKSIAADGNIEMNALDIRMLKDSFTCKANNALLTVQRNKAQNITGKLNATGFDFNYKNEQKITFKSLNLSFSKMASDTGRFPITAGLHIYDLHYRSQDSLTGKVTHITVDAGLFPNKDFAIASIRGSLNIDSASITKHKLANAPKDDHYNNQDHYLQVKNFSVKMFRRMKEEKGGVTKGTVALTRLRYQSGDSVRASLRNATLKATMVRRLQESLPMFITSFQIQHAGLKKNKDFFAIKNGSYDLTFKKDTIRDWWPNGTVSFGKLIAYLPELGMPLSISESTVGVDNHSVKLNNSTITAGHSIIKVNGAISNLYMPAGDRVPLKAQLSVHSDYIDANEIMSAMHKGEALIESISQLDNMPDIKNDSASYIAGTEKTVFQLPENINISFDLHVKRLLFGELNLDDINGTARVVDRKLLLPNASFKYQQALVETQLEYFASNSKTAHVKYALTIHDLEMKQIKDLAPSLDTLFPVAKTLEGKANFGIKGVAVLNEGLQPDIKSVKSVALLEANNITVGQSEAFRELAKTFMFKNKENTKIDSLNVELIINDNTLEVLPALVEIDRYRLAVGGTQNLDMSYNYHISVLKSQIPFKTGVDIKGTMPTYKISLSKAKYKFYFSDKAKDLEKADQTIIKKRKFILDKLKF</sequence>
<accession>A0ABT4UJH9</accession>
<reference evidence="2 3" key="1">
    <citation type="submission" date="2022-12" db="EMBL/GenBank/DDBJ databases">
        <title>Chitinophagaceae gen. sp. nov., a new member of the family Chitinophagaceae, isolated from soil in a chemical factory.</title>
        <authorList>
            <person name="Ke Z."/>
        </authorList>
    </citation>
    <scope>NUCLEOTIDE SEQUENCE [LARGE SCALE GENOMIC DNA]</scope>
    <source>
        <strain evidence="2 3">LY-5</strain>
    </source>
</reference>
<evidence type="ECO:0000313" key="3">
    <source>
        <dbReference type="Proteomes" id="UP001210231"/>
    </source>
</evidence>
<feature type="transmembrane region" description="Helical" evidence="1">
    <location>
        <begin position="9"/>
        <end position="32"/>
    </location>
</feature>
<evidence type="ECO:0008006" key="4">
    <source>
        <dbReference type="Google" id="ProtNLM"/>
    </source>
</evidence>
<dbReference type="Proteomes" id="UP001210231">
    <property type="component" value="Unassembled WGS sequence"/>
</dbReference>
<gene>
    <name evidence="2" type="ORF">O3P16_08870</name>
</gene>
<keyword evidence="1" id="KW-1133">Transmembrane helix</keyword>
<dbReference type="InterPro" id="IPR052894">
    <property type="entry name" value="AsmA-related"/>
</dbReference>
<organism evidence="2 3">
    <name type="scientific">Polluticaenibacter yanchengensis</name>
    <dbReference type="NCBI Taxonomy" id="3014562"/>
    <lineage>
        <taxon>Bacteria</taxon>
        <taxon>Pseudomonadati</taxon>
        <taxon>Bacteroidota</taxon>
        <taxon>Chitinophagia</taxon>
        <taxon>Chitinophagales</taxon>
        <taxon>Chitinophagaceae</taxon>
        <taxon>Polluticaenibacter</taxon>
    </lineage>
</organism>
<protein>
    <recommendedName>
        <fullName evidence="4">AsmA family protein</fullName>
    </recommendedName>
</protein>